<dbReference type="Gene3D" id="3.40.50.300">
    <property type="entry name" value="P-loop containing nucleotide triphosphate hydrolases"/>
    <property type="match status" value="1"/>
</dbReference>
<dbReference type="GO" id="GO:0051923">
    <property type="term" value="P:sulfation"/>
    <property type="evidence" value="ECO:0000318"/>
    <property type="project" value="GO_Central"/>
</dbReference>
<feature type="domain" description="Sulfotransferase" evidence="4">
    <location>
        <begin position="25"/>
        <end position="97"/>
    </location>
</feature>
<keyword evidence="6" id="KW-1185">Reference proteome</keyword>
<evidence type="ECO:0000256" key="1">
    <source>
        <dbReference type="ARBA" id="ARBA00005771"/>
    </source>
</evidence>
<dbReference type="SUPFAM" id="SSF52540">
    <property type="entry name" value="P-loop containing nucleoside triphosphate hydrolases"/>
    <property type="match status" value="1"/>
</dbReference>
<evidence type="ECO:0000313" key="6">
    <source>
        <dbReference type="Proteomes" id="UP000009183"/>
    </source>
</evidence>
<dbReference type="Pfam" id="PF00685">
    <property type="entry name" value="Sulfotransfer_1"/>
    <property type="match status" value="1"/>
</dbReference>
<evidence type="ECO:0000313" key="5">
    <source>
        <dbReference type="EMBL" id="CBI18155.3"/>
    </source>
</evidence>
<dbReference type="GO" id="GO:0005737">
    <property type="term" value="C:cytoplasm"/>
    <property type="evidence" value="ECO:0000318"/>
    <property type="project" value="GO_Central"/>
</dbReference>
<dbReference type="EMBL" id="FN594968">
    <property type="protein sequence ID" value="CBI18155.3"/>
    <property type="molecule type" value="Genomic_DNA"/>
</dbReference>
<dbReference type="InParanoid" id="D7SR74"/>
<name>D7SR74_VITVI</name>
<organism evidence="5 6">
    <name type="scientific">Vitis vinifera</name>
    <name type="common">Grape</name>
    <dbReference type="NCBI Taxonomy" id="29760"/>
    <lineage>
        <taxon>Eukaryota</taxon>
        <taxon>Viridiplantae</taxon>
        <taxon>Streptophyta</taxon>
        <taxon>Embryophyta</taxon>
        <taxon>Tracheophyta</taxon>
        <taxon>Spermatophyta</taxon>
        <taxon>Magnoliopsida</taxon>
        <taxon>eudicotyledons</taxon>
        <taxon>Gunneridae</taxon>
        <taxon>Pentapetalae</taxon>
        <taxon>rosids</taxon>
        <taxon>Vitales</taxon>
        <taxon>Vitaceae</taxon>
        <taxon>Viteae</taxon>
        <taxon>Vitis</taxon>
    </lineage>
</organism>
<dbReference type="InterPro" id="IPR027417">
    <property type="entry name" value="P-loop_NTPase"/>
</dbReference>
<dbReference type="AlphaFoldDB" id="D7SR74"/>
<evidence type="ECO:0000256" key="2">
    <source>
        <dbReference type="ARBA" id="ARBA00022679"/>
    </source>
</evidence>
<dbReference type="OrthoDB" id="205623at2759"/>
<evidence type="ECO:0000259" key="4">
    <source>
        <dbReference type="Pfam" id="PF00685"/>
    </source>
</evidence>
<dbReference type="HOGENOM" id="CLU_1868876_0_0_1"/>
<comment type="similarity">
    <text evidence="1 3">Belongs to the sulfotransferase 1 family.</text>
</comment>
<gene>
    <name evidence="5" type="ordered locus">VIT_18s0072g01240</name>
</gene>
<dbReference type="GO" id="GO:0008146">
    <property type="term" value="F:sulfotransferase activity"/>
    <property type="evidence" value="ECO:0000318"/>
    <property type="project" value="GO_Central"/>
</dbReference>
<dbReference type="EC" id="2.8.2.-" evidence="3"/>
<dbReference type="Proteomes" id="UP000009183">
    <property type="component" value="Chromosome 18"/>
</dbReference>
<sequence length="137" mass="15955">MAPPILCSQLCPMNVFPCWKWILEPKDAFVSLWHFICKLAPQEGEHVPLEKAPDMFCKGISEYGPYWDHVVRYWKASLECPERVLFLKYEGVTNQLFLTMDMFSKLVLSVISFSVSNFDRLLHRPSETQQCSSFESL</sequence>
<protein>
    <recommendedName>
        <fullName evidence="3">Sulfotransferase</fullName>
        <ecNumber evidence="3">2.8.2.-</ecNumber>
    </recommendedName>
</protein>
<evidence type="ECO:0000256" key="3">
    <source>
        <dbReference type="RuleBase" id="RU361155"/>
    </source>
</evidence>
<dbReference type="PaxDb" id="29760-VIT_18s0072g01240.t01"/>
<reference evidence="6" key="1">
    <citation type="journal article" date="2007" name="Nature">
        <title>The grapevine genome sequence suggests ancestral hexaploidization in major angiosperm phyla.</title>
        <authorList>
            <consortium name="The French-Italian Public Consortium for Grapevine Genome Characterization."/>
            <person name="Jaillon O."/>
            <person name="Aury J.-M."/>
            <person name="Noel B."/>
            <person name="Policriti A."/>
            <person name="Clepet C."/>
            <person name="Casagrande A."/>
            <person name="Choisne N."/>
            <person name="Aubourg S."/>
            <person name="Vitulo N."/>
            <person name="Jubin C."/>
            <person name="Vezzi A."/>
            <person name="Legeai F."/>
            <person name="Hugueney P."/>
            <person name="Dasilva C."/>
            <person name="Horner D."/>
            <person name="Mica E."/>
            <person name="Jublot D."/>
            <person name="Poulain J."/>
            <person name="Bruyere C."/>
            <person name="Billault A."/>
            <person name="Segurens B."/>
            <person name="Gouyvenoux M."/>
            <person name="Ugarte E."/>
            <person name="Cattonaro F."/>
            <person name="Anthouard V."/>
            <person name="Vico V."/>
            <person name="Del Fabbro C."/>
            <person name="Alaux M."/>
            <person name="Di Gaspero G."/>
            <person name="Dumas V."/>
            <person name="Felice N."/>
            <person name="Paillard S."/>
            <person name="Juman I."/>
            <person name="Moroldo M."/>
            <person name="Scalabrin S."/>
            <person name="Canaguier A."/>
            <person name="Le Clainche I."/>
            <person name="Malacrida G."/>
            <person name="Durand E."/>
            <person name="Pesole G."/>
            <person name="Laucou V."/>
            <person name="Chatelet P."/>
            <person name="Merdinoglu D."/>
            <person name="Delledonne M."/>
            <person name="Pezzotti M."/>
            <person name="Lecharny A."/>
            <person name="Scarpelli C."/>
            <person name="Artiguenave F."/>
            <person name="Pe M.E."/>
            <person name="Valle G."/>
            <person name="Morgante M."/>
            <person name="Caboche M."/>
            <person name="Adam-Blondon A.-F."/>
            <person name="Weissenbach J."/>
            <person name="Quetier F."/>
            <person name="Wincker P."/>
        </authorList>
    </citation>
    <scope>NUCLEOTIDE SEQUENCE [LARGE SCALE GENOMIC DNA]</scope>
    <source>
        <strain evidence="6">cv. Pinot noir / PN40024</strain>
    </source>
</reference>
<proteinExistence type="inferred from homology"/>
<dbReference type="eggNOG" id="KOG1584">
    <property type="taxonomic scope" value="Eukaryota"/>
</dbReference>
<accession>D7SR74</accession>
<dbReference type="PANTHER" id="PTHR11783">
    <property type="entry name" value="SULFOTRANSFERASE SULT"/>
    <property type="match status" value="1"/>
</dbReference>
<dbReference type="InterPro" id="IPR000863">
    <property type="entry name" value="Sulfotransferase_dom"/>
</dbReference>
<keyword evidence="2 3" id="KW-0808">Transferase</keyword>